<keyword evidence="2" id="KW-1185">Reference proteome</keyword>
<reference evidence="2" key="2">
    <citation type="submission" date="2015-01" db="EMBL/GenBank/DDBJ databases">
        <title>Evolutionary Origins and Diversification of the Mycorrhizal Mutualists.</title>
        <authorList>
            <consortium name="DOE Joint Genome Institute"/>
            <consortium name="Mycorrhizal Genomics Consortium"/>
            <person name="Kohler A."/>
            <person name="Kuo A."/>
            <person name="Nagy L.G."/>
            <person name="Floudas D."/>
            <person name="Copeland A."/>
            <person name="Barry K.W."/>
            <person name="Cichocki N."/>
            <person name="Veneault-Fourrey C."/>
            <person name="LaButti K."/>
            <person name="Lindquist E.A."/>
            <person name="Lipzen A."/>
            <person name="Lundell T."/>
            <person name="Morin E."/>
            <person name="Murat C."/>
            <person name="Riley R."/>
            <person name="Ohm R."/>
            <person name="Sun H."/>
            <person name="Tunlid A."/>
            <person name="Henrissat B."/>
            <person name="Grigoriev I.V."/>
            <person name="Hibbett D.S."/>
            <person name="Martin F."/>
        </authorList>
    </citation>
    <scope>NUCLEOTIDE SEQUENCE [LARGE SCALE GENOMIC DNA]</scope>
    <source>
        <strain evidence="2">441</strain>
    </source>
</reference>
<organism evidence="1 2">
    <name type="scientific">Pisolithus microcarpus 441</name>
    <dbReference type="NCBI Taxonomy" id="765257"/>
    <lineage>
        <taxon>Eukaryota</taxon>
        <taxon>Fungi</taxon>
        <taxon>Dikarya</taxon>
        <taxon>Basidiomycota</taxon>
        <taxon>Agaricomycotina</taxon>
        <taxon>Agaricomycetes</taxon>
        <taxon>Agaricomycetidae</taxon>
        <taxon>Boletales</taxon>
        <taxon>Sclerodermatineae</taxon>
        <taxon>Pisolithaceae</taxon>
        <taxon>Pisolithus</taxon>
    </lineage>
</organism>
<dbReference type="AlphaFoldDB" id="A0A0C9Z5L7"/>
<reference evidence="1 2" key="1">
    <citation type="submission" date="2014-04" db="EMBL/GenBank/DDBJ databases">
        <authorList>
            <consortium name="DOE Joint Genome Institute"/>
            <person name="Kuo A."/>
            <person name="Kohler A."/>
            <person name="Costa M.D."/>
            <person name="Nagy L.G."/>
            <person name="Floudas D."/>
            <person name="Copeland A."/>
            <person name="Barry K.W."/>
            <person name="Cichocki N."/>
            <person name="Veneault-Fourrey C."/>
            <person name="LaButti K."/>
            <person name="Lindquist E.A."/>
            <person name="Lipzen A."/>
            <person name="Lundell T."/>
            <person name="Morin E."/>
            <person name="Murat C."/>
            <person name="Sun H."/>
            <person name="Tunlid A."/>
            <person name="Henrissat B."/>
            <person name="Grigoriev I.V."/>
            <person name="Hibbett D.S."/>
            <person name="Martin F."/>
            <person name="Nordberg H.P."/>
            <person name="Cantor M.N."/>
            <person name="Hua S.X."/>
        </authorList>
    </citation>
    <scope>NUCLEOTIDE SEQUENCE [LARGE SCALE GENOMIC DNA]</scope>
    <source>
        <strain evidence="1 2">441</strain>
    </source>
</reference>
<protein>
    <submittedName>
        <fullName evidence="1">Uncharacterized protein</fullName>
    </submittedName>
</protein>
<evidence type="ECO:0000313" key="1">
    <source>
        <dbReference type="EMBL" id="KIK15283.1"/>
    </source>
</evidence>
<gene>
    <name evidence="1" type="ORF">PISMIDRAFT_687394</name>
</gene>
<dbReference type="EMBL" id="KN833897">
    <property type="protein sequence ID" value="KIK15283.1"/>
    <property type="molecule type" value="Genomic_DNA"/>
</dbReference>
<sequence>MVDYYLPLQLTAAGGAIINRLLVLSSGLKKLKRGTKRRRSEVAHPTRITITLNDDPIANLSTGTELFGLSSSGNCSAEGYRSPLAQVINALRAATSVPELLHMRYIRDAITVCLVIALSIEPMTGTHHAFFQVVEIATLLINMVLEHVKQAKQTRISADIKTAIGEFEKEMKGVQEIVRDPAQRTPEARRVLRSTDVRIISSCASSMRGVCDALRSTSSINHDISSVDDVFQALKRGLGIENCSCGIFVEPEQSLSH</sequence>
<dbReference type="HOGENOM" id="CLU_1082268_0_0_1"/>
<name>A0A0C9Z5L7_9AGAM</name>
<dbReference type="Proteomes" id="UP000054018">
    <property type="component" value="Unassembled WGS sequence"/>
</dbReference>
<proteinExistence type="predicted"/>
<accession>A0A0C9Z5L7</accession>
<evidence type="ECO:0000313" key="2">
    <source>
        <dbReference type="Proteomes" id="UP000054018"/>
    </source>
</evidence>
<dbReference type="OrthoDB" id="10438682at2759"/>
<feature type="non-terminal residue" evidence="1">
    <location>
        <position position="257"/>
    </location>
</feature>